<keyword evidence="3" id="KW-1185">Reference proteome</keyword>
<dbReference type="KEGG" id="clup:CLUP02_13327"/>
<accession>A0A9Q8T281</accession>
<evidence type="ECO:0000259" key="1">
    <source>
        <dbReference type="Pfam" id="PF24809"/>
    </source>
</evidence>
<name>A0A9Q8T281_9PEZI</name>
<proteinExistence type="predicted"/>
<protein>
    <recommendedName>
        <fullName evidence="1">DUF7708 domain-containing protein</fullName>
    </recommendedName>
</protein>
<dbReference type="Proteomes" id="UP000830671">
    <property type="component" value="Chromosome 7"/>
</dbReference>
<dbReference type="AlphaFoldDB" id="A0A9Q8T281"/>
<dbReference type="RefSeq" id="XP_049149413.1">
    <property type="nucleotide sequence ID" value="XM_049292267.1"/>
</dbReference>
<gene>
    <name evidence="2" type="ORF">CLUP02_13327</name>
</gene>
<sequence length="678" mass="76261">MLVNNTLKCYVCALNWVEMVAEHPRHRVASLLGSPGMAPDLIRLQTRPQAPTKRQITGRVDLHATTPSRKELKVCVIDCSRRPCVIATSRVIPFLTKAEPDAYEKLNSTLRFLNTTETDDGCIAEEAFRAVQKYFQQSGILTLEKKPLVTGSHSMEDLQGLVTATLEKYEAMKASSTMRGWLERTSEIICHYGTIFDVFIQHHPEYVSLAWGAMKLIFGRKSVVNHAETLKIVAKSTWEVGVRLSRVKIISTIYPTANMRVAVENLYSCILEFLLIAHSWCKESKLRHLIHSFTRPHKLQYDDLLQRISVASDNITELATVGSHAELRVMHTAHSGKLKSILSALEDAEKSHQQQLDGLTQLVSGLRVSNERHEKRLDLIVSLLEASGLTLNDLITKVETFQSIQTSAQLDTNQRLSDLHLSHVLTTLSPTFGDPEKCYKYHLMCRNRRVSGRGANTSTNQFWLSPRLTKWSLSHHSSLAIIKGSFIVRSTMVDFGIDIIQTLESARVPTLWALPSLDKSNHASMSTAVDLIKYLTYQALRRSGSLKTEKEFSSRYSQFHTTMEPKDWLKLLGQALRSLGTNTYIIVDLATVSSSLDQADGFNLIEELCIMLDDPSMEGLKVKVVLLLYEAEWLRMAAKTDSAENVLVKSMKAKRVQAKGRKQTVAKRLVGRSKVGME</sequence>
<dbReference type="GeneID" id="73347277"/>
<dbReference type="EMBL" id="CP019479">
    <property type="protein sequence ID" value="UQC87807.1"/>
    <property type="molecule type" value="Genomic_DNA"/>
</dbReference>
<dbReference type="InterPro" id="IPR056125">
    <property type="entry name" value="DUF7708"/>
</dbReference>
<evidence type="ECO:0000313" key="3">
    <source>
        <dbReference type="Proteomes" id="UP000830671"/>
    </source>
</evidence>
<evidence type="ECO:0000313" key="2">
    <source>
        <dbReference type="EMBL" id="UQC87807.1"/>
    </source>
</evidence>
<reference evidence="2" key="1">
    <citation type="journal article" date="2021" name="Mol. Plant Microbe Interact.">
        <title>Complete Genome Sequence of the Plant-Pathogenic Fungus Colletotrichum lupini.</title>
        <authorList>
            <person name="Baroncelli R."/>
            <person name="Pensec F."/>
            <person name="Da Lio D."/>
            <person name="Boufleur T."/>
            <person name="Vicente I."/>
            <person name="Sarrocco S."/>
            <person name="Picot A."/>
            <person name="Baraldi E."/>
            <person name="Sukno S."/>
            <person name="Thon M."/>
            <person name="Le Floch G."/>
        </authorList>
    </citation>
    <scope>NUCLEOTIDE SEQUENCE</scope>
    <source>
        <strain evidence="2">IMI 504893</strain>
    </source>
</reference>
<feature type="domain" description="DUF7708" evidence="1">
    <location>
        <begin position="181"/>
        <end position="327"/>
    </location>
</feature>
<organism evidence="2 3">
    <name type="scientific">Colletotrichum lupini</name>
    <dbReference type="NCBI Taxonomy" id="145971"/>
    <lineage>
        <taxon>Eukaryota</taxon>
        <taxon>Fungi</taxon>
        <taxon>Dikarya</taxon>
        <taxon>Ascomycota</taxon>
        <taxon>Pezizomycotina</taxon>
        <taxon>Sordariomycetes</taxon>
        <taxon>Hypocreomycetidae</taxon>
        <taxon>Glomerellales</taxon>
        <taxon>Glomerellaceae</taxon>
        <taxon>Colletotrichum</taxon>
        <taxon>Colletotrichum acutatum species complex</taxon>
    </lineage>
</organism>
<dbReference type="Pfam" id="PF24809">
    <property type="entry name" value="DUF7708"/>
    <property type="match status" value="1"/>
</dbReference>